<reference evidence="1" key="1">
    <citation type="submission" date="2022-03" db="EMBL/GenBank/DDBJ databases">
        <authorList>
            <person name="Sayadi A."/>
        </authorList>
    </citation>
    <scope>NUCLEOTIDE SEQUENCE</scope>
</reference>
<evidence type="ECO:0000313" key="1">
    <source>
        <dbReference type="EMBL" id="CAH2004031.1"/>
    </source>
</evidence>
<name>A0A9P0LVN2_ACAOB</name>
<dbReference type="EMBL" id="CAKOFQ010007569">
    <property type="protein sequence ID" value="CAH2004031.1"/>
    <property type="molecule type" value="Genomic_DNA"/>
</dbReference>
<comment type="caution">
    <text evidence="1">The sequence shown here is derived from an EMBL/GenBank/DDBJ whole genome shotgun (WGS) entry which is preliminary data.</text>
</comment>
<organism evidence="1 2">
    <name type="scientific">Acanthoscelides obtectus</name>
    <name type="common">Bean weevil</name>
    <name type="synonym">Bruchus obtectus</name>
    <dbReference type="NCBI Taxonomy" id="200917"/>
    <lineage>
        <taxon>Eukaryota</taxon>
        <taxon>Metazoa</taxon>
        <taxon>Ecdysozoa</taxon>
        <taxon>Arthropoda</taxon>
        <taxon>Hexapoda</taxon>
        <taxon>Insecta</taxon>
        <taxon>Pterygota</taxon>
        <taxon>Neoptera</taxon>
        <taxon>Endopterygota</taxon>
        <taxon>Coleoptera</taxon>
        <taxon>Polyphaga</taxon>
        <taxon>Cucujiformia</taxon>
        <taxon>Chrysomeloidea</taxon>
        <taxon>Chrysomelidae</taxon>
        <taxon>Bruchinae</taxon>
        <taxon>Bruchini</taxon>
        <taxon>Acanthoscelides</taxon>
    </lineage>
</organism>
<evidence type="ECO:0000313" key="2">
    <source>
        <dbReference type="Proteomes" id="UP001152888"/>
    </source>
</evidence>
<dbReference type="Proteomes" id="UP001152888">
    <property type="component" value="Unassembled WGS sequence"/>
</dbReference>
<dbReference type="AlphaFoldDB" id="A0A9P0LVN2"/>
<gene>
    <name evidence="1" type="ORF">ACAOBT_LOCUS27761</name>
</gene>
<accession>A0A9P0LVN2</accession>
<proteinExistence type="predicted"/>
<keyword evidence="2" id="KW-1185">Reference proteome</keyword>
<dbReference type="OrthoDB" id="2499658at2759"/>
<protein>
    <submittedName>
        <fullName evidence="1">Uncharacterized protein</fullName>
    </submittedName>
</protein>
<sequence>MKENDLKLAPEKTEVIILSGRQKLTWLAVKDDNSEPKCN</sequence>